<name>A0ABY5PGP2_9ACTN</name>
<evidence type="ECO:0000313" key="3">
    <source>
        <dbReference type="EMBL" id="UUY03834.1"/>
    </source>
</evidence>
<proteinExistence type="predicted"/>
<feature type="chain" id="PRO_5047115505" evidence="2">
    <location>
        <begin position="23"/>
        <end position="138"/>
    </location>
</feature>
<feature type="region of interest" description="Disordered" evidence="1">
    <location>
        <begin position="24"/>
        <end position="43"/>
    </location>
</feature>
<keyword evidence="2" id="KW-0732">Signal</keyword>
<keyword evidence="4" id="KW-1185">Reference proteome</keyword>
<evidence type="ECO:0000313" key="4">
    <source>
        <dbReference type="Proteomes" id="UP001058860"/>
    </source>
</evidence>
<organism evidence="3 4">
    <name type="scientific">Svornostia abyssi</name>
    <dbReference type="NCBI Taxonomy" id="2898438"/>
    <lineage>
        <taxon>Bacteria</taxon>
        <taxon>Bacillati</taxon>
        <taxon>Actinomycetota</taxon>
        <taxon>Thermoleophilia</taxon>
        <taxon>Solirubrobacterales</taxon>
        <taxon>Baekduiaceae</taxon>
        <taxon>Svornostia</taxon>
    </lineage>
</organism>
<feature type="signal peptide" evidence="2">
    <location>
        <begin position="1"/>
        <end position="22"/>
    </location>
</feature>
<protein>
    <submittedName>
        <fullName evidence="3">Uncharacterized protein</fullName>
    </submittedName>
</protein>
<evidence type="ECO:0000256" key="2">
    <source>
        <dbReference type="SAM" id="SignalP"/>
    </source>
</evidence>
<dbReference type="Proteomes" id="UP001058860">
    <property type="component" value="Chromosome"/>
</dbReference>
<accession>A0ABY5PGP2</accession>
<dbReference type="RefSeq" id="WP_353864331.1">
    <property type="nucleotide sequence ID" value="NZ_CP088295.1"/>
</dbReference>
<sequence>MFRTTVVLALTAAIAAAPAAGAATKNGITPVTPKAGKSVPAGKSPKFKMRVRGSGQVWVHVCASAKKDADGVICSTASIGQAKKSGSLFVYTPKFFDFPEFWLNTPGTYHWQAHRIACEGGDTSDCKQEGPVVKFKVK</sequence>
<reference evidence="4" key="1">
    <citation type="submission" date="2021-11" db="EMBL/GenBank/DDBJ databases">
        <title>Cultivation dependent microbiological survey of springs from the worlds oldest radium mine currently devoted to the extraction of radon-saturated water.</title>
        <authorList>
            <person name="Kapinusova G."/>
            <person name="Smrhova T."/>
            <person name="Strejcek M."/>
            <person name="Suman J."/>
            <person name="Jani K."/>
            <person name="Pajer P."/>
            <person name="Uhlik O."/>
        </authorList>
    </citation>
    <scope>NUCLEOTIDE SEQUENCE [LARGE SCALE GENOMIC DNA]</scope>
    <source>
        <strain evidence="4">J379</strain>
    </source>
</reference>
<gene>
    <name evidence="3" type="ORF">LRS13_24770</name>
</gene>
<dbReference type="EMBL" id="CP088295">
    <property type="protein sequence ID" value="UUY03834.1"/>
    <property type="molecule type" value="Genomic_DNA"/>
</dbReference>
<evidence type="ECO:0000256" key="1">
    <source>
        <dbReference type="SAM" id="MobiDB-lite"/>
    </source>
</evidence>